<evidence type="ECO:0000313" key="9">
    <source>
        <dbReference type="Proteomes" id="UP000649617"/>
    </source>
</evidence>
<evidence type="ECO:0000256" key="3">
    <source>
        <dbReference type="ARBA" id="ARBA00022771"/>
    </source>
</evidence>
<dbReference type="InterPro" id="IPR013083">
    <property type="entry name" value="Znf_RING/FYVE/PHD"/>
</dbReference>
<evidence type="ECO:0000256" key="2">
    <source>
        <dbReference type="ARBA" id="ARBA00022723"/>
    </source>
</evidence>
<feature type="compositionally biased region" description="Low complexity" evidence="6">
    <location>
        <begin position="236"/>
        <end position="246"/>
    </location>
</feature>
<dbReference type="GO" id="GO:0008270">
    <property type="term" value="F:zinc ion binding"/>
    <property type="evidence" value="ECO:0007669"/>
    <property type="project" value="UniProtKB-KW"/>
</dbReference>
<accession>A0A812M876</accession>
<feature type="compositionally biased region" description="Low complexity" evidence="6">
    <location>
        <begin position="171"/>
        <end position="209"/>
    </location>
</feature>
<feature type="region of interest" description="Disordered" evidence="6">
    <location>
        <begin position="171"/>
        <end position="246"/>
    </location>
</feature>
<feature type="non-terminal residue" evidence="8">
    <location>
        <position position="747"/>
    </location>
</feature>
<dbReference type="Gene3D" id="3.30.40.10">
    <property type="entry name" value="Zinc/RING finger domain, C3HC4 (zinc finger)"/>
    <property type="match status" value="1"/>
</dbReference>
<gene>
    <name evidence="8" type="ORF">SPIL2461_LOCUS5462</name>
</gene>
<dbReference type="SUPFAM" id="SSF57850">
    <property type="entry name" value="RING/U-box"/>
    <property type="match status" value="1"/>
</dbReference>
<dbReference type="InterPro" id="IPR019406">
    <property type="entry name" value="APLF_PBZ"/>
</dbReference>
<feature type="compositionally biased region" description="Pro residues" evidence="6">
    <location>
        <begin position="210"/>
        <end position="235"/>
    </location>
</feature>
<evidence type="ECO:0000256" key="4">
    <source>
        <dbReference type="ARBA" id="ARBA00022786"/>
    </source>
</evidence>
<comment type="pathway">
    <text evidence="1">Protein modification; protein ubiquitination.</text>
</comment>
<dbReference type="GO" id="GO:0097039">
    <property type="term" value="P:protein linear polyubiquitination"/>
    <property type="evidence" value="ECO:0007669"/>
    <property type="project" value="TreeGrafter"/>
</dbReference>
<dbReference type="InterPro" id="IPR051628">
    <property type="entry name" value="LUBAC_E3_Ligases"/>
</dbReference>
<dbReference type="AlphaFoldDB" id="A0A812M876"/>
<evidence type="ECO:0000256" key="1">
    <source>
        <dbReference type="ARBA" id="ARBA00004906"/>
    </source>
</evidence>
<dbReference type="GO" id="GO:0043161">
    <property type="term" value="P:proteasome-mediated ubiquitin-dependent protein catabolic process"/>
    <property type="evidence" value="ECO:0007669"/>
    <property type="project" value="TreeGrafter"/>
</dbReference>
<dbReference type="PANTHER" id="PTHR22770">
    <property type="entry name" value="UBIQUITIN CONJUGATING ENZYME 7 INTERACTING PROTEIN-RELATED"/>
    <property type="match status" value="1"/>
</dbReference>
<proteinExistence type="predicted"/>
<evidence type="ECO:0000256" key="5">
    <source>
        <dbReference type="ARBA" id="ARBA00022833"/>
    </source>
</evidence>
<dbReference type="OrthoDB" id="427365at2759"/>
<feature type="compositionally biased region" description="Basic residues" evidence="6">
    <location>
        <begin position="728"/>
        <end position="747"/>
    </location>
</feature>
<feature type="region of interest" description="Disordered" evidence="6">
    <location>
        <begin position="81"/>
        <end position="106"/>
    </location>
</feature>
<dbReference type="EMBL" id="CAJNIZ010007727">
    <property type="protein sequence ID" value="CAE7260753.1"/>
    <property type="molecule type" value="Genomic_DNA"/>
</dbReference>
<keyword evidence="5" id="KW-0862">Zinc</keyword>
<dbReference type="PANTHER" id="PTHR22770:SF13">
    <property type="entry name" value="RING-TYPE DOMAIN-CONTAINING PROTEIN"/>
    <property type="match status" value="1"/>
</dbReference>
<dbReference type="GO" id="GO:0004842">
    <property type="term" value="F:ubiquitin-protein transferase activity"/>
    <property type="evidence" value="ECO:0007669"/>
    <property type="project" value="TreeGrafter"/>
</dbReference>
<comment type="caution">
    <text evidence="8">The sequence shown here is derived from an EMBL/GenBank/DDBJ whole genome shotgun (WGS) entry which is preliminary data.</text>
</comment>
<evidence type="ECO:0000313" key="8">
    <source>
        <dbReference type="EMBL" id="CAE7260753.1"/>
    </source>
</evidence>
<feature type="domain" description="PBZ-type" evidence="7">
    <location>
        <begin position="106"/>
        <end position="131"/>
    </location>
</feature>
<evidence type="ECO:0000256" key="6">
    <source>
        <dbReference type="SAM" id="MobiDB-lite"/>
    </source>
</evidence>
<dbReference type="GO" id="GO:0043130">
    <property type="term" value="F:ubiquitin binding"/>
    <property type="evidence" value="ECO:0007669"/>
    <property type="project" value="TreeGrafter"/>
</dbReference>
<keyword evidence="3" id="KW-0863">Zinc-finger</keyword>
<protein>
    <recommendedName>
        <fullName evidence="7">PBZ-type domain-containing protein</fullName>
    </recommendedName>
</protein>
<keyword evidence="2" id="KW-0479">Metal-binding</keyword>
<reference evidence="8" key="1">
    <citation type="submission" date="2021-02" db="EMBL/GenBank/DDBJ databases">
        <authorList>
            <person name="Dougan E. K."/>
            <person name="Rhodes N."/>
            <person name="Thang M."/>
            <person name="Chan C."/>
        </authorList>
    </citation>
    <scope>NUCLEOTIDE SEQUENCE</scope>
</reference>
<feature type="region of interest" description="Disordered" evidence="6">
    <location>
        <begin position="723"/>
        <end position="747"/>
    </location>
</feature>
<keyword evidence="9" id="KW-1185">Reference proteome</keyword>
<organism evidence="8 9">
    <name type="scientific">Symbiodinium pilosum</name>
    <name type="common">Dinoflagellate</name>
    <dbReference type="NCBI Taxonomy" id="2952"/>
    <lineage>
        <taxon>Eukaryota</taxon>
        <taxon>Sar</taxon>
        <taxon>Alveolata</taxon>
        <taxon>Dinophyceae</taxon>
        <taxon>Suessiales</taxon>
        <taxon>Symbiodiniaceae</taxon>
        <taxon>Symbiodinium</taxon>
    </lineage>
</organism>
<dbReference type="GO" id="GO:0000151">
    <property type="term" value="C:ubiquitin ligase complex"/>
    <property type="evidence" value="ECO:0007669"/>
    <property type="project" value="TreeGrafter"/>
</dbReference>
<dbReference type="Proteomes" id="UP000649617">
    <property type="component" value="Unassembled WGS sequence"/>
</dbReference>
<evidence type="ECO:0000259" key="7">
    <source>
        <dbReference type="Pfam" id="PF10283"/>
    </source>
</evidence>
<name>A0A812M876_SYMPI</name>
<dbReference type="Pfam" id="PF10283">
    <property type="entry name" value="zf-CCHH"/>
    <property type="match status" value="1"/>
</dbReference>
<sequence length="747" mass="79326">VRDSYAGNVETCMRRHCEQDSSTGNVVCFVPNGPKAVKLVERWAECRWRGHKMFVKARHVEPAPAGSSLDPVSHADLAKPCARAKGSSKDDEAPVEPPAKRIKKGRPPCKYGAGCYQKNPLHRAKFSHPGDPEFGADVPEIASSSALAGPMDVAGKPATDVTMDDADVDAVPATSSTDADTAAAAAAEPGPEAAPGAPGAPAAAAAPAAPEDPPLAPPAVPPPVPPIPPALPEVPAPSTDAAAPAEVAPAIPAEAKESRDCDCCFDNVPTADGTCCPSKAHFFCAACLANFLDAFKTADYADQKKAKGRALCPMKDSDTPFGDGVLAAIVPQEIFDNYLQIRIKVAEQSIQEQFEKENTAKIEELKEKLAKATGSGEQLELDKHRLKIIDDIFTLKCPRCGMAFLDYDNCSAITCSACKCGFCSFCLEDCGKDAHQHFYKNGSKCPNEGGALFVAHNIWQGYQNARKERLLCEYLAGLADDLRKKVADLVAPDAKDLGIEMPKDLSPAGLMPEAHGILRLKLSIPRRLRRLIVPLQKGLPATVELKIPDSSAVRLSSPHMGPIIALKVTCTTYAKGSVAAHLPADHQVKIEDEWVECKGAKGGKLAKGVIKAKHVVGPLAIGKDVSLKEANGCGSVLVRKTPSQEEGKNALGYWDDGTKVKVLNHWIECTWEGPGPSKRGIVQATCVPDNDITLRGPDEDCKALLERFEEKLGFKVETFPLGGAKPKAAGKAKAKPKAKGKAKAKAA</sequence>
<keyword evidence="4" id="KW-0833">Ubl conjugation pathway</keyword>